<dbReference type="OrthoDB" id="8830751at2759"/>
<dbReference type="PANTHER" id="PTHR24072">
    <property type="entry name" value="RHO FAMILY GTPASE"/>
    <property type="match status" value="1"/>
</dbReference>
<dbReference type="GO" id="GO:0007264">
    <property type="term" value="P:small GTPase-mediated signal transduction"/>
    <property type="evidence" value="ECO:0007669"/>
    <property type="project" value="InterPro"/>
</dbReference>
<organism evidence="7">
    <name type="scientific">Sarcoptes scabiei</name>
    <name type="common">Itch mite</name>
    <name type="synonym">Acarus scabiei</name>
    <dbReference type="NCBI Taxonomy" id="52283"/>
    <lineage>
        <taxon>Eukaryota</taxon>
        <taxon>Metazoa</taxon>
        <taxon>Ecdysozoa</taxon>
        <taxon>Arthropoda</taxon>
        <taxon>Chelicerata</taxon>
        <taxon>Arachnida</taxon>
        <taxon>Acari</taxon>
        <taxon>Acariformes</taxon>
        <taxon>Sarcoptiformes</taxon>
        <taxon>Astigmata</taxon>
        <taxon>Psoroptidia</taxon>
        <taxon>Sarcoptoidea</taxon>
        <taxon>Sarcoptidae</taxon>
        <taxon>Sarcoptinae</taxon>
        <taxon>Sarcoptes</taxon>
    </lineage>
</organism>
<protein>
    <submittedName>
        <fullName evidence="7">Ras-related C3 botulinum toxin substrate 1</fullName>
    </submittedName>
</protein>
<evidence type="ECO:0000313" key="8">
    <source>
        <dbReference type="EnsemblMetazoa" id="KAF7489304.1"/>
    </source>
</evidence>
<evidence type="ECO:0000256" key="3">
    <source>
        <dbReference type="ARBA" id="ARBA00022907"/>
    </source>
</evidence>
<dbReference type="GO" id="GO:0006911">
    <property type="term" value="P:phagocytosis, engulfment"/>
    <property type="evidence" value="ECO:0007669"/>
    <property type="project" value="UniProtKB-ARBA"/>
</dbReference>
<dbReference type="GO" id="GO:0007426">
    <property type="term" value="P:tracheal outgrowth, open tracheal system"/>
    <property type="evidence" value="ECO:0007669"/>
    <property type="project" value="UniProtKB-ARBA"/>
</dbReference>
<dbReference type="GO" id="GO:0008078">
    <property type="term" value="P:mesodermal cell migration"/>
    <property type="evidence" value="ECO:0007669"/>
    <property type="project" value="UniProtKB-ARBA"/>
</dbReference>
<reference evidence="9" key="1">
    <citation type="journal article" date="2020" name="PLoS Negl. Trop. Dis.">
        <title>High-quality nuclear genome for Sarcoptes scabiei-A critical resource for a neglected parasite.</title>
        <authorList>
            <person name="Korhonen P.K."/>
            <person name="Gasser R.B."/>
            <person name="Ma G."/>
            <person name="Wang T."/>
            <person name="Stroehlein A.J."/>
            <person name="Young N.D."/>
            <person name="Ang C.S."/>
            <person name="Fernando D.D."/>
            <person name="Lu H.C."/>
            <person name="Taylor S."/>
            <person name="Reynolds S.L."/>
            <person name="Mofiz E."/>
            <person name="Najaraj S.H."/>
            <person name="Gowda H."/>
            <person name="Madugundu A."/>
            <person name="Renuse S."/>
            <person name="Holt D."/>
            <person name="Pandey A."/>
            <person name="Papenfuss A.T."/>
            <person name="Fischer K."/>
        </authorList>
    </citation>
    <scope>NUCLEOTIDE SEQUENCE [LARGE SCALE GENOMIC DNA]</scope>
</reference>
<dbReference type="GO" id="GO:0007254">
    <property type="term" value="P:JNK cascade"/>
    <property type="evidence" value="ECO:0007669"/>
    <property type="project" value="UniProtKB-ARBA"/>
</dbReference>
<dbReference type="GO" id="GO:0035099">
    <property type="term" value="P:hemocyte migration"/>
    <property type="evidence" value="ECO:0007669"/>
    <property type="project" value="UniProtKB-ARBA"/>
</dbReference>
<evidence type="ECO:0000256" key="6">
    <source>
        <dbReference type="ARBA" id="ARBA00023289"/>
    </source>
</evidence>
<gene>
    <name evidence="7" type="primary">SSS_652g</name>
    <name evidence="7" type="ORF">SSS_652</name>
</gene>
<dbReference type="SUPFAM" id="SSF52540">
    <property type="entry name" value="P-loop containing nucleoside triphosphate hydrolases"/>
    <property type="match status" value="1"/>
</dbReference>
<dbReference type="GO" id="GO:0003924">
    <property type="term" value="F:GTPase activity"/>
    <property type="evidence" value="ECO:0007669"/>
    <property type="project" value="InterPro"/>
</dbReference>
<dbReference type="GO" id="GO:0007520">
    <property type="term" value="P:myoblast fusion"/>
    <property type="evidence" value="ECO:0007669"/>
    <property type="project" value="UniProtKB-ARBA"/>
</dbReference>
<dbReference type="InterPro" id="IPR003578">
    <property type="entry name" value="Small_GTPase_Rho"/>
</dbReference>
<keyword evidence="4" id="KW-0342">GTP-binding</keyword>
<accession>A0A834R457</accession>
<dbReference type="GO" id="GO:1903391">
    <property type="term" value="P:regulation of adherens junction organization"/>
    <property type="evidence" value="ECO:0007669"/>
    <property type="project" value="UniProtKB-ARBA"/>
</dbReference>
<dbReference type="GO" id="GO:0090303">
    <property type="term" value="P:positive regulation of wound healing"/>
    <property type="evidence" value="ECO:0007669"/>
    <property type="project" value="UniProtKB-ARBA"/>
</dbReference>
<dbReference type="InterPro" id="IPR005225">
    <property type="entry name" value="Small_GTP-bd"/>
</dbReference>
<dbReference type="GO" id="GO:0005525">
    <property type="term" value="F:GTP binding"/>
    <property type="evidence" value="ECO:0007669"/>
    <property type="project" value="UniProtKB-KW"/>
</dbReference>
<dbReference type="InterPro" id="IPR001806">
    <property type="entry name" value="Small_GTPase"/>
</dbReference>
<dbReference type="Proteomes" id="UP000070412">
    <property type="component" value="Unassembled WGS sequence"/>
</dbReference>
<dbReference type="EnsemblMetazoa" id="SSS_652s_mrna">
    <property type="protein sequence ID" value="KAF7489304.1"/>
    <property type="gene ID" value="SSS_652"/>
</dbReference>
<evidence type="ECO:0000313" key="7">
    <source>
        <dbReference type="EMBL" id="KAF7489304.1"/>
    </source>
</evidence>
<dbReference type="GO" id="GO:0050770">
    <property type="term" value="P:regulation of axonogenesis"/>
    <property type="evidence" value="ECO:0007669"/>
    <property type="project" value="UniProtKB-ARBA"/>
</dbReference>
<dbReference type="OMA" id="NPEVTHH"/>
<dbReference type="SMART" id="SM00174">
    <property type="entry name" value="RHO"/>
    <property type="match status" value="1"/>
</dbReference>
<dbReference type="Gene3D" id="3.40.50.300">
    <property type="entry name" value="P-loop containing nucleotide triphosphate hydrolases"/>
    <property type="match status" value="1"/>
</dbReference>
<dbReference type="GO" id="GO:0030032">
    <property type="term" value="P:lamellipodium assembly"/>
    <property type="evidence" value="ECO:0007669"/>
    <property type="project" value="UniProtKB-ARBA"/>
</dbReference>
<dbReference type="GO" id="GO:0051017">
    <property type="term" value="P:actin filament bundle assembly"/>
    <property type="evidence" value="ECO:0007669"/>
    <property type="project" value="UniProtKB-ARBA"/>
</dbReference>
<keyword evidence="2" id="KW-0547">Nucleotide-binding</keyword>
<dbReference type="NCBIfam" id="TIGR00231">
    <property type="entry name" value="small_GTP"/>
    <property type="match status" value="1"/>
</dbReference>
<dbReference type="InterPro" id="IPR027417">
    <property type="entry name" value="P-loop_NTPase"/>
</dbReference>
<dbReference type="PROSITE" id="PS51419">
    <property type="entry name" value="RAB"/>
    <property type="match status" value="1"/>
</dbReference>
<dbReference type="SMART" id="SM00173">
    <property type="entry name" value="RAS"/>
    <property type="match status" value="1"/>
</dbReference>
<evidence type="ECO:0000256" key="5">
    <source>
        <dbReference type="ARBA" id="ARBA00023288"/>
    </source>
</evidence>
<evidence type="ECO:0000256" key="4">
    <source>
        <dbReference type="ARBA" id="ARBA00023134"/>
    </source>
</evidence>
<keyword evidence="3" id="KW-0581">Phagocytosis</keyword>
<dbReference type="GO" id="GO:0035011">
    <property type="term" value="P:melanotic encapsulation of foreign target"/>
    <property type="evidence" value="ECO:0007669"/>
    <property type="project" value="UniProtKB-ARBA"/>
</dbReference>
<evidence type="ECO:0000313" key="9">
    <source>
        <dbReference type="Proteomes" id="UP000070412"/>
    </source>
</evidence>
<keyword evidence="5" id="KW-0449">Lipoprotein</keyword>
<keyword evidence="6" id="KW-0636">Prenylation</keyword>
<name>A0A834R457_SARSC</name>
<dbReference type="FunFam" id="3.40.50.300:FF:000088">
    <property type="entry name" value="Ras-related C3 botulinum toxin substrate 1"/>
    <property type="match status" value="1"/>
</dbReference>
<evidence type="ECO:0000256" key="1">
    <source>
        <dbReference type="ARBA" id="ARBA00022481"/>
    </source>
</evidence>
<reference evidence="7" key="2">
    <citation type="submission" date="2020-01" db="EMBL/GenBank/DDBJ databases">
        <authorList>
            <person name="Korhonen P.K.K."/>
            <person name="Guangxu M.G."/>
            <person name="Wang T.W."/>
            <person name="Stroehlein A.J.S."/>
            <person name="Young N.D."/>
            <person name="Ang C.-S.A."/>
            <person name="Fernando D.W.F."/>
            <person name="Lu H.L."/>
            <person name="Taylor S.T."/>
            <person name="Ehtesham M.E.M."/>
            <person name="Najaraj S.H.N."/>
            <person name="Harsha G.H.G."/>
            <person name="Madugundu A.M."/>
            <person name="Renuse S.R."/>
            <person name="Holt D.H."/>
            <person name="Pandey A.P."/>
            <person name="Papenfuss A.P."/>
            <person name="Gasser R.B.G."/>
            <person name="Fischer K.F."/>
        </authorList>
    </citation>
    <scope>NUCLEOTIDE SEQUENCE</scope>
    <source>
        <strain evidence="7">SSS_KF_BRIS2020</strain>
    </source>
</reference>
<keyword evidence="9" id="KW-1185">Reference proteome</keyword>
<evidence type="ECO:0000256" key="2">
    <source>
        <dbReference type="ARBA" id="ARBA00022741"/>
    </source>
</evidence>
<dbReference type="PRINTS" id="PR00449">
    <property type="entry name" value="RASTRNSFRMNG"/>
</dbReference>
<dbReference type="SMART" id="SM00175">
    <property type="entry name" value="RAB"/>
    <property type="match status" value="1"/>
</dbReference>
<dbReference type="PROSITE" id="PS51421">
    <property type="entry name" value="RAS"/>
    <property type="match status" value="1"/>
</dbReference>
<proteinExistence type="predicted"/>
<sequence length="196" mass="21878">MQAIKCVVVGDGAVGKTCLLISYTTNAFPGEYIPTVFDNYSANILVDGKPINLGLWDTAGQEDYDRLRPLSYPQTDVFLICFSLVNTASFENVRAKWYPEISHHCPDTPIILVGTKYDLRDCPPKIDNSKQAKNVIRHTPITYAQGLAMAKEIGAVKYQECSALTQRGLKNVFDEAIRAVLCPRPKQKHRKSCNIL</sequence>
<dbReference type="AlphaFoldDB" id="A0A834R457"/>
<reference evidence="8" key="3">
    <citation type="submission" date="2022-06" db="UniProtKB">
        <authorList>
            <consortium name="EnsemblMetazoa"/>
        </authorList>
    </citation>
    <scope>IDENTIFICATION</scope>
</reference>
<dbReference type="Pfam" id="PF00071">
    <property type="entry name" value="Ras"/>
    <property type="match status" value="1"/>
</dbReference>
<dbReference type="EMBL" id="WVUK01000065">
    <property type="protein sequence ID" value="KAF7489304.1"/>
    <property type="molecule type" value="Genomic_DNA"/>
</dbReference>
<dbReference type="PROSITE" id="PS51420">
    <property type="entry name" value="RHO"/>
    <property type="match status" value="1"/>
</dbReference>
<dbReference type="GO" id="GO:0019901">
    <property type="term" value="F:protein kinase binding"/>
    <property type="evidence" value="ECO:0007669"/>
    <property type="project" value="UniProtKB-ARBA"/>
</dbReference>
<keyword evidence="1" id="KW-0488">Methylation</keyword>
<dbReference type="GO" id="GO:0046843">
    <property type="term" value="P:dorsal appendage formation"/>
    <property type="evidence" value="ECO:0007669"/>
    <property type="project" value="UniProtKB-ARBA"/>
</dbReference>